<accession>A0A9P0DJI9</accession>
<dbReference type="GO" id="GO:0005524">
    <property type="term" value="F:ATP binding"/>
    <property type="evidence" value="ECO:0007669"/>
    <property type="project" value="UniProtKB-KW"/>
</dbReference>
<protein>
    <recommendedName>
        <fullName evidence="8">ATP-dependent (S)-NAD(P)H-hydrate dehydratase</fullName>
        <ecNumber evidence="8">4.2.1.93</ecNumber>
    </recommendedName>
    <alternativeName>
        <fullName evidence="8">ATP-dependent NAD(P)HX dehydratase</fullName>
    </alternativeName>
</protein>
<evidence type="ECO:0000256" key="5">
    <source>
        <dbReference type="ARBA" id="ARBA00023027"/>
    </source>
</evidence>
<comment type="catalytic activity">
    <reaction evidence="7 8">
        <text>(6S)-NADPHX + ATP = ADP + phosphate + NADPH + H(+)</text>
        <dbReference type="Rhea" id="RHEA:32231"/>
        <dbReference type="ChEBI" id="CHEBI:15378"/>
        <dbReference type="ChEBI" id="CHEBI:30616"/>
        <dbReference type="ChEBI" id="CHEBI:43474"/>
        <dbReference type="ChEBI" id="CHEBI:57783"/>
        <dbReference type="ChEBI" id="CHEBI:64076"/>
        <dbReference type="ChEBI" id="CHEBI:456216"/>
        <dbReference type="EC" id="4.2.1.93"/>
    </reaction>
</comment>
<dbReference type="PANTHER" id="PTHR12592">
    <property type="entry name" value="ATP-DEPENDENT (S)-NAD(P)H-HYDRATE DEHYDRATASE FAMILY MEMBER"/>
    <property type="match status" value="1"/>
</dbReference>
<evidence type="ECO:0000313" key="12">
    <source>
        <dbReference type="Proteomes" id="UP001153737"/>
    </source>
</evidence>
<feature type="binding site" evidence="8">
    <location>
        <begin position="202"/>
        <end position="208"/>
    </location>
    <ligand>
        <name>(6S)-NADPHX</name>
        <dbReference type="ChEBI" id="CHEBI:64076"/>
    </ligand>
</feature>
<dbReference type="GO" id="GO:0110051">
    <property type="term" value="P:metabolite repair"/>
    <property type="evidence" value="ECO:0007669"/>
    <property type="project" value="TreeGrafter"/>
</dbReference>
<dbReference type="GO" id="GO:0046496">
    <property type="term" value="P:nicotinamide nucleotide metabolic process"/>
    <property type="evidence" value="ECO:0007669"/>
    <property type="project" value="UniProtKB-UniRule"/>
</dbReference>
<dbReference type="Pfam" id="PF01256">
    <property type="entry name" value="Carb_kinase"/>
    <property type="match status" value="1"/>
</dbReference>
<dbReference type="EMBL" id="OU896709">
    <property type="protein sequence ID" value="CAH1159753.1"/>
    <property type="molecule type" value="Genomic_DNA"/>
</dbReference>
<keyword evidence="3 8" id="KW-0067">ATP-binding</keyword>
<dbReference type="InterPro" id="IPR000631">
    <property type="entry name" value="CARKD"/>
</dbReference>
<evidence type="ECO:0000256" key="1">
    <source>
        <dbReference type="ARBA" id="ARBA00022553"/>
    </source>
</evidence>
<keyword evidence="12" id="KW-1185">Reference proteome</keyword>
<keyword evidence="2 8" id="KW-0547">Nucleotide-binding</keyword>
<feature type="signal peptide" evidence="9">
    <location>
        <begin position="1"/>
        <end position="29"/>
    </location>
</feature>
<dbReference type="Proteomes" id="UP001153737">
    <property type="component" value="Chromosome 3"/>
</dbReference>
<dbReference type="FunFam" id="3.40.1190.20:FF:000023">
    <property type="entry name" value="ATP-dependent (S)-NAD(P)H-hydrate dehydratase"/>
    <property type="match status" value="1"/>
</dbReference>
<evidence type="ECO:0000256" key="2">
    <source>
        <dbReference type="ARBA" id="ARBA00022741"/>
    </source>
</evidence>
<feature type="binding site" evidence="8">
    <location>
        <position position="268"/>
    </location>
    <ligand>
        <name>(6S)-NADPHX</name>
        <dbReference type="ChEBI" id="CHEBI:64076"/>
    </ligand>
</feature>
<keyword evidence="9" id="KW-0732">Signal</keyword>
<gene>
    <name evidence="11" type="ORF">PHAECO_LOCUS7281</name>
</gene>
<comment type="similarity">
    <text evidence="8">Belongs to the NnrD/CARKD family.</text>
</comment>
<feature type="domain" description="YjeF C-terminal" evidence="10">
    <location>
        <begin position="48"/>
        <end position="330"/>
    </location>
</feature>
<organism evidence="11 12">
    <name type="scientific">Phaedon cochleariae</name>
    <name type="common">Mustard beetle</name>
    <dbReference type="NCBI Taxonomy" id="80249"/>
    <lineage>
        <taxon>Eukaryota</taxon>
        <taxon>Metazoa</taxon>
        <taxon>Ecdysozoa</taxon>
        <taxon>Arthropoda</taxon>
        <taxon>Hexapoda</taxon>
        <taxon>Insecta</taxon>
        <taxon>Pterygota</taxon>
        <taxon>Neoptera</taxon>
        <taxon>Endopterygota</taxon>
        <taxon>Coleoptera</taxon>
        <taxon>Polyphaga</taxon>
        <taxon>Cucujiformia</taxon>
        <taxon>Chrysomeloidea</taxon>
        <taxon>Chrysomelidae</taxon>
        <taxon>Chrysomelinae</taxon>
        <taxon>Chrysomelini</taxon>
        <taxon>Phaedon</taxon>
    </lineage>
</organism>
<dbReference type="PROSITE" id="PS51383">
    <property type="entry name" value="YJEF_C_3"/>
    <property type="match status" value="1"/>
</dbReference>
<dbReference type="SUPFAM" id="SSF53613">
    <property type="entry name" value="Ribokinase-like"/>
    <property type="match status" value="1"/>
</dbReference>
<keyword evidence="4" id="KW-0521">NADP</keyword>
<dbReference type="OrthoDB" id="8110916at2759"/>
<dbReference type="HAMAP" id="MF_01965">
    <property type="entry name" value="NADHX_dehydratase"/>
    <property type="match status" value="1"/>
</dbReference>
<evidence type="ECO:0000256" key="9">
    <source>
        <dbReference type="SAM" id="SignalP"/>
    </source>
</evidence>
<evidence type="ECO:0000256" key="4">
    <source>
        <dbReference type="ARBA" id="ARBA00022857"/>
    </source>
</evidence>
<dbReference type="NCBIfam" id="TIGR00196">
    <property type="entry name" value="yjeF_cterm"/>
    <property type="match status" value="1"/>
</dbReference>
<sequence>MAIKKVKVHVILILMFSLLSKLLTNVVKCEQTVVKNITRMCDCSDEYILRKTALLAPPLSRDRHKGQAGRIGVFGGSIEYTGAPYFSSISALKVGADLTYIFCNKEAATVIKSYSPELIVLPVLDDSKAIEKIEPWLDRLHVVLIGPGLGRHDNTFEVIENVIQSCRSQRIPMVIDADGLYFVSKKPEVIKDYPAPIILTPNVMEFNRLVGQTTGDGTKLERSSSFLKSLGGNITILCKDKDDEIISKGTVVKVTGGGSGRRCGGQGDLLGGSLATFFAWALMKGEDVNVACCAAARLTRECNSRAFSRLGRSMTTTDMIEEIHGVFQDNFELK</sequence>
<evidence type="ECO:0000313" key="11">
    <source>
        <dbReference type="EMBL" id="CAH1159753.1"/>
    </source>
</evidence>
<reference evidence="11" key="2">
    <citation type="submission" date="2022-10" db="EMBL/GenBank/DDBJ databases">
        <authorList>
            <consortium name="ENA_rothamsted_submissions"/>
            <consortium name="culmorum"/>
            <person name="King R."/>
        </authorList>
    </citation>
    <scope>NUCLEOTIDE SEQUENCE</scope>
</reference>
<evidence type="ECO:0000256" key="8">
    <source>
        <dbReference type="HAMAP-Rule" id="MF_03157"/>
    </source>
</evidence>
<dbReference type="GO" id="GO:0047453">
    <property type="term" value="F:ATP-dependent NAD(P)H-hydrate dehydratase activity"/>
    <property type="evidence" value="ECO:0007669"/>
    <property type="project" value="UniProtKB-UniRule"/>
</dbReference>
<comment type="catalytic activity">
    <reaction evidence="8">
        <text>(6S)-NADHX + ATP = ADP + phosphate + NADH + H(+)</text>
        <dbReference type="Rhea" id="RHEA:19017"/>
        <dbReference type="ChEBI" id="CHEBI:15378"/>
        <dbReference type="ChEBI" id="CHEBI:30616"/>
        <dbReference type="ChEBI" id="CHEBI:43474"/>
        <dbReference type="ChEBI" id="CHEBI:57945"/>
        <dbReference type="ChEBI" id="CHEBI:64074"/>
        <dbReference type="ChEBI" id="CHEBI:456216"/>
        <dbReference type="EC" id="4.2.1.93"/>
    </reaction>
</comment>
<dbReference type="PANTHER" id="PTHR12592:SF0">
    <property type="entry name" value="ATP-DEPENDENT (S)-NAD(P)H-HYDRATE DEHYDRATASE"/>
    <property type="match status" value="1"/>
</dbReference>
<comment type="function">
    <text evidence="8">Catalyzes the dehydration of the S-form of NAD(P)HX at the expense of ATP, which is converted to ADP. Together with NAD(P)HX epimerase, which catalyzes the epimerization of the S- and R-forms, the enzyme allows the repair of both epimers of NAD(P)HX, a damaged form of NAD(P)H that is a result of enzymatic or heat-dependent hydration.</text>
</comment>
<evidence type="ECO:0000259" key="10">
    <source>
        <dbReference type="PROSITE" id="PS51383"/>
    </source>
</evidence>
<evidence type="ECO:0000256" key="7">
    <source>
        <dbReference type="ARBA" id="ARBA00047472"/>
    </source>
</evidence>
<dbReference type="AlphaFoldDB" id="A0A9P0DJI9"/>
<evidence type="ECO:0000256" key="3">
    <source>
        <dbReference type="ARBA" id="ARBA00022840"/>
    </source>
</evidence>
<dbReference type="EC" id="4.2.1.93" evidence="8"/>
<dbReference type="InterPro" id="IPR029056">
    <property type="entry name" value="Ribokinase-like"/>
</dbReference>
<feature type="chain" id="PRO_5040184940" description="ATP-dependent (S)-NAD(P)H-hydrate dehydratase" evidence="9">
    <location>
        <begin position="30"/>
        <end position="334"/>
    </location>
</feature>
<keyword evidence="1 8" id="KW-0597">Phosphoprotein</keyword>
<feature type="binding site" evidence="8">
    <location>
        <position position="148"/>
    </location>
    <ligand>
        <name>(6S)-NADPHX</name>
        <dbReference type="ChEBI" id="CHEBI:64076"/>
    </ligand>
</feature>
<keyword evidence="5 8" id="KW-0520">NAD</keyword>
<dbReference type="Gene3D" id="3.40.1190.20">
    <property type="match status" value="1"/>
</dbReference>
<feature type="binding site" evidence="8">
    <location>
        <begin position="258"/>
        <end position="267"/>
    </location>
    <ligand>
        <name>ATP</name>
        <dbReference type="ChEBI" id="CHEBI:30616"/>
    </ligand>
</feature>
<reference evidence="11" key="1">
    <citation type="submission" date="2022-01" db="EMBL/GenBank/DDBJ databases">
        <authorList>
            <person name="King R."/>
        </authorList>
    </citation>
    <scope>NUCLEOTIDE SEQUENCE</scope>
</reference>
<feature type="binding site" evidence="8">
    <location>
        <begin position="239"/>
        <end position="243"/>
    </location>
    <ligand>
        <name>ATP</name>
        <dbReference type="ChEBI" id="CHEBI:30616"/>
    </ligand>
</feature>
<comment type="cofactor">
    <cofactor evidence="8">
        <name>Mg(2+)</name>
        <dbReference type="ChEBI" id="CHEBI:18420"/>
    </cofactor>
</comment>
<name>A0A9P0DJI9_PHACE</name>
<dbReference type="CDD" id="cd01171">
    <property type="entry name" value="YXKO-related"/>
    <property type="match status" value="1"/>
</dbReference>
<evidence type="ECO:0000256" key="6">
    <source>
        <dbReference type="ARBA" id="ARBA00023239"/>
    </source>
</evidence>
<proteinExistence type="inferred from homology"/>
<keyword evidence="6 8" id="KW-0456">Lyase</keyword>